<dbReference type="SUPFAM" id="SSF50182">
    <property type="entry name" value="Sm-like ribonucleoproteins"/>
    <property type="match status" value="1"/>
</dbReference>
<dbReference type="AlphaFoldDB" id="A0AAD3DVR6"/>
<feature type="domain" description="Sm" evidence="2">
    <location>
        <begin position="228"/>
        <end position="252"/>
    </location>
</feature>
<dbReference type="Gene3D" id="2.30.30.100">
    <property type="match status" value="1"/>
</dbReference>
<dbReference type="InterPro" id="IPR010920">
    <property type="entry name" value="LSM_dom_sf"/>
</dbReference>
<feature type="non-terminal residue" evidence="3">
    <location>
        <position position="262"/>
    </location>
</feature>
<gene>
    <name evidence="3" type="ORF">Agub_g9246</name>
</gene>
<dbReference type="InterPro" id="IPR039267">
    <property type="entry name" value="Lsm11"/>
</dbReference>
<dbReference type="GO" id="GO:0006398">
    <property type="term" value="P:mRNA 3'-end processing by stem-loop binding and cleavage"/>
    <property type="evidence" value="ECO:0007669"/>
    <property type="project" value="TreeGrafter"/>
</dbReference>
<dbReference type="InterPro" id="IPR001163">
    <property type="entry name" value="Sm_dom_euk/arc"/>
</dbReference>
<proteinExistence type="predicted"/>
<feature type="compositionally biased region" description="Pro residues" evidence="1">
    <location>
        <begin position="24"/>
        <end position="38"/>
    </location>
</feature>
<comment type="caution">
    <text evidence="3">The sequence shown here is derived from an EMBL/GenBank/DDBJ whole genome shotgun (WGS) entry which is preliminary data.</text>
</comment>
<dbReference type="PANTHER" id="PTHR21415:SF1">
    <property type="entry name" value="U7 SNRNA-ASSOCIATED SM-LIKE PROTEIN LSM11"/>
    <property type="match status" value="1"/>
</dbReference>
<evidence type="ECO:0000313" key="3">
    <source>
        <dbReference type="EMBL" id="GFR47528.1"/>
    </source>
</evidence>
<dbReference type="EMBL" id="BMAR01000018">
    <property type="protein sequence ID" value="GFR47528.1"/>
    <property type="molecule type" value="Genomic_DNA"/>
</dbReference>
<name>A0AAD3DVR6_9CHLO</name>
<accession>A0AAD3DVR6</accession>
<evidence type="ECO:0000256" key="1">
    <source>
        <dbReference type="SAM" id="MobiDB-lite"/>
    </source>
</evidence>
<keyword evidence="4" id="KW-1185">Reference proteome</keyword>
<dbReference type="Pfam" id="PF01423">
    <property type="entry name" value="LSM"/>
    <property type="match status" value="1"/>
</dbReference>
<evidence type="ECO:0000313" key="4">
    <source>
        <dbReference type="Proteomes" id="UP001054857"/>
    </source>
</evidence>
<dbReference type="Proteomes" id="UP001054857">
    <property type="component" value="Unassembled WGS sequence"/>
</dbReference>
<evidence type="ECO:0000259" key="2">
    <source>
        <dbReference type="Pfam" id="PF01423"/>
    </source>
</evidence>
<reference evidence="3 4" key="1">
    <citation type="journal article" date="2021" name="Sci. Rep.">
        <title>Genome sequencing of the multicellular alga Astrephomene provides insights into convergent evolution of germ-soma differentiation.</title>
        <authorList>
            <person name="Yamashita S."/>
            <person name="Yamamoto K."/>
            <person name="Matsuzaki R."/>
            <person name="Suzuki S."/>
            <person name="Yamaguchi H."/>
            <person name="Hirooka S."/>
            <person name="Minakuchi Y."/>
            <person name="Miyagishima S."/>
            <person name="Kawachi M."/>
            <person name="Toyoda A."/>
            <person name="Nozaki H."/>
        </authorList>
    </citation>
    <scope>NUCLEOTIDE SEQUENCE [LARGE SCALE GENOMIC DNA]</scope>
    <source>
        <strain evidence="3 4">NIES-4017</strain>
    </source>
</reference>
<organism evidence="3 4">
    <name type="scientific">Astrephomene gubernaculifera</name>
    <dbReference type="NCBI Taxonomy" id="47775"/>
    <lineage>
        <taxon>Eukaryota</taxon>
        <taxon>Viridiplantae</taxon>
        <taxon>Chlorophyta</taxon>
        <taxon>core chlorophytes</taxon>
        <taxon>Chlorophyceae</taxon>
        <taxon>CS clade</taxon>
        <taxon>Chlamydomonadales</taxon>
        <taxon>Astrephomenaceae</taxon>
        <taxon>Astrephomene</taxon>
    </lineage>
</organism>
<dbReference type="GO" id="GO:0005683">
    <property type="term" value="C:U7 snRNP"/>
    <property type="evidence" value="ECO:0007669"/>
    <property type="project" value="TreeGrafter"/>
</dbReference>
<protein>
    <recommendedName>
        <fullName evidence="2">Sm domain-containing protein</fullName>
    </recommendedName>
</protein>
<sequence length="262" mass="27952">MHHNAQTHMETDETPLHPSGLLPEPQPTCLPPPPPQPPASHAGPLAAPHPPTSHPPPHLNTPMDPSCPPLPPPPPPLPPPPPAASSLPPPPQPPTTTTTAPPSPSLDFLSPRFDPLRALHTPGLVPPLPGVRPLDNVSQCRKLLPGAQLQPAPQPANEESRKKHERFKEAALRLRERIHTSTTVSLAGVLAAAAAASPGPMQAFSRWHAAGARVSVTTRHASGVRGCATGVLAAYDRYMNVVLRDVTEQYTVVVRQVKEWTR</sequence>
<dbReference type="GO" id="GO:0071209">
    <property type="term" value="F:U7 snRNA binding"/>
    <property type="evidence" value="ECO:0007669"/>
    <property type="project" value="InterPro"/>
</dbReference>
<feature type="compositionally biased region" description="Pro residues" evidence="1">
    <location>
        <begin position="47"/>
        <end position="94"/>
    </location>
</feature>
<feature type="region of interest" description="Disordered" evidence="1">
    <location>
        <begin position="1"/>
        <end position="113"/>
    </location>
</feature>
<dbReference type="PANTHER" id="PTHR21415">
    <property type="entry name" value="U7 SNRNA-ASSOCIATED SM-LIKE PROTEIN LSM11"/>
    <property type="match status" value="1"/>
</dbReference>